<evidence type="ECO:0000313" key="2">
    <source>
        <dbReference type="Proteomes" id="UP000653002"/>
    </source>
</evidence>
<feature type="non-terminal residue" evidence="1">
    <location>
        <position position="1"/>
    </location>
</feature>
<proteinExistence type="predicted"/>
<comment type="caution">
    <text evidence="1">The sequence shown here is derived from an EMBL/GenBank/DDBJ whole genome shotgun (WGS) entry which is preliminary data.</text>
</comment>
<dbReference type="AlphaFoldDB" id="A0A8I0H765"/>
<feature type="non-terminal residue" evidence="1">
    <location>
        <position position="79"/>
    </location>
</feature>
<reference evidence="1" key="1">
    <citation type="submission" date="2020-01" db="EMBL/GenBank/DDBJ databases">
        <authorList>
            <person name="Richard D."/>
        </authorList>
    </citation>
    <scope>NUCLEOTIDE SEQUENCE</scope>
    <source>
        <strain evidence="1">JP541</strain>
    </source>
</reference>
<protein>
    <submittedName>
        <fullName evidence="1">Patatin</fullName>
    </submittedName>
</protein>
<organism evidence="1 2">
    <name type="scientific">Xanthomonas citri pv. citri</name>
    <dbReference type="NCBI Taxonomy" id="611301"/>
    <lineage>
        <taxon>Bacteria</taxon>
        <taxon>Pseudomonadati</taxon>
        <taxon>Pseudomonadota</taxon>
        <taxon>Gammaproteobacteria</taxon>
        <taxon>Lysobacterales</taxon>
        <taxon>Lysobacteraceae</taxon>
        <taxon>Xanthomonas</taxon>
    </lineage>
</organism>
<dbReference type="EMBL" id="JAABFR010000348">
    <property type="protein sequence ID" value="MBD4335761.1"/>
    <property type="molecule type" value="Genomic_DNA"/>
</dbReference>
<accession>A0A8I0H765</accession>
<sequence length="79" mass="9231">LYSSRNFSENFTATMMQAAEFSPTPHSKLMYNEAFRANQFLAAGIKPMFIFNDMFHLRGEFYGFMPIFPIEKNTQNKAF</sequence>
<gene>
    <name evidence="1" type="ORF">GUH15_06740</name>
</gene>
<name>A0A8I0H765_XANCI</name>
<dbReference type="Proteomes" id="UP000653002">
    <property type="component" value="Unassembled WGS sequence"/>
</dbReference>
<evidence type="ECO:0000313" key="1">
    <source>
        <dbReference type="EMBL" id="MBD4335761.1"/>
    </source>
</evidence>